<proteinExistence type="predicted"/>
<dbReference type="AlphaFoldDB" id="A0A4Z1G1N0"/>
<reference evidence="2 3" key="1">
    <citation type="submission" date="2017-12" db="EMBL/GenBank/DDBJ databases">
        <title>Comparative genomics of Botrytis spp.</title>
        <authorList>
            <person name="Valero-Jimenez C.A."/>
            <person name="Tapia P."/>
            <person name="Veloso J."/>
            <person name="Silva-Moreno E."/>
            <person name="Staats M."/>
            <person name="Valdes J.H."/>
            <person name="Van Kan J.A.L."/>
        </authorList>
    </citation>
    <scope>NUCLEOTIDE SEQUENCE [LARGE SCALE GENOMIC DNA]</scope>
    <source>
        <strain evidence="2 3">Bp0003</strain>
    </source>
</reference>
<sequence>MSRFPTKAHEKRKAGSESLAPHLKPSTISKETKVDSLEEIFINVFCPGLLKEGASSMNSEKATIDLTAEHAASPFSSSLVSELDFEEFDQVNYVDVDGYLEYDYEFDDRSKYESSDDDDDDDYSPKRMEAETKVHFLKSKTARCMLSIYVTKEEDNNWLDNIRVECFYKGDLIGHAFGRYIHRQGIKYNFLNIIKLSSHEMGEIAGEIFNKFGCLLHKFKEHVIQRGTGAWGAEMDVGPLLLLEQIRITDRWFRRKGLGRAMVKALIQKSQVQADPFRRLHVIAKPGWFLDDIAEETHGKSKREKRAMNCRALDSAIAFYCYLGFRRIGSSSCFGFSVDPKHKAHSINVDADYDLPRADEELEISDDENIVATSSFSPGNEVMQKRLVKLKQRLSLEHAINTLSDAELVAFFKTFDSKNGSGWKEINSHHNNVLHQAGCALKVYATKWLIKILIRSKN</sequence>
<name>A0A4Z1G1N0_9HELO</name>
<keyword evidence="3" id="KW-1185">Reference proteome</keyword>
<protein>
    <submittedName>
        <fullName evidence="2">Uncharacterized protein</fullName>
    </submittedName>
</protein>
<evidence type="ECO:0000313" key="2">
    <source>
        <dbReference type="EMBL" id="TGO30916.1"/>
    </source>
</evidence>
<accession>A0A4Z1G1N0</accession>
<gene>
    <name evidence="2" type="ORF">BPAE_0002g00060</name>
</gene>
<feature type="region of interest" description="Disordered" evidence="1">
    <location>
        <begin position="1"/>
        <end position="27"/>
    </location>
</feature>
<organism evidence="2 3">
    <name type="scientific">Botrytis paeoniae</name>
    <dbReference type="NCBI Taxonomy" id="278948"/>
    <lineage>
        <taxon>Eukaryota</taxon>
        <taxon>Fungi</taxon>
        <taxon>Dikarya</taxon>
        <taxon>Ascomycota</taxon>
        <taxon>Pezizomycotina</taxon>
        <taxon>Leotiomycetes</taxon>
        <taxon>Helotiales</taxon>
        <taxon>Sclerotiniaceae</taxon>
        <taxon>Botrytis</taxon>
    </lineage>
</organism>
<dbReference type="EMBL" id="PQXI01000002">
    <property type="protein sequence ID" value="TGO30916.1"/>
    <property type="molecule type" value="Genomic_DNA"/>
</dbReference>
<comment type="caution">
    <text evidence="2">The sequence shown here is derived from an EMBL/GenBank/DDBJ whole genome shotgun (WGS) entry which is preliminary data.</text>
</comment>
<evidence type="ECO:0000256" key="1">
    <source>
        <dbReference type="SAM" id="MobiDB-lite"/>
    </source>
</evidence>
<evidence type="ECO:0000313" key="3">
    <source>
        <dbReference type="Proteomes" id="UP000297910"/>
    </source>
</evidence>
<dbReference type="Proteomes" id="UP000297910">
    <property type="component" value="Unassembled WGS sequence"/>
</dbReference>